<keyword evidence="1" id="KW-0238">DNA-binding</keyword>
<dbReference type="eggNOG" id="COG1959">
    <property type="taxonomic scope" value="Bacteria"/>
</dbReference>
<evidence type="ECO:0000313" key="3">
    <source>
        <dbReference type="Proteomes" id="UP000011724"/>
    </source>
</evidence>
<dbReference type="BioCyc" id="DPIE1322246:BN4_RS05495-MONOMER"/>
<dbReference type="AlphaFoldDB" id="M1WLR6"/>
<dbReference type="SUPFAM" id="SSF46785">
    <property type="entry name" value="Winged helix' DNA-binding domain"/>
    <property type="match status" value="1"/>
</dbReference>
<keyword evidence="3" id="KW-1185">Reference proteome</keyword>
<sequence>MRCQDCLFHISRLDDFHEETMRITTKSRYATRMVLDIAVHGQHGPVLSRDIAERQDIPLKYLEKLIRELRKAGLIVSRRGPQGGHTLAIPATDITVGDIVRIMECPPKYDDCACADNDCEGCPMAEGCLTRNIWVETTRCMFEKLDSFVIGELIK</sequence>
<dbReference type="PANTHER" id="PTHR33221:SF5">
    <property type="entry name" value="HTH-TYPE TRANSCRIPTIONAL REGULATOR ISCR"/>
    <property type="match status" value="1"/>
</dbReference>
<dbReference type="PROSITE" id="PS51197">
    <property type="entry name" value="HTH_RRF2_2"/>
    <property type="match status" value="1"/>
</dbReference>
<reference evidence="3" key="2">
    <citation type="journal article" date="2013" name="Stand. Genomic Sci.">
        <title>Complete genome sequence of Desulfocapsa sulfexigens, a marine deltaproteobacterium specialized in disproportionating inorganic sulfur compounds.</title>
        <authorList>
            <person name="Finster K.W."/>
            <person name="Kjeldsen K.U."/>
            <person name="Kube M."/>
            <person name="Reinhardt R."/>
            <person name="Mussmann M."/>
            <person name="Amann R."/>
            <person name="Schreiber L."/>
        </authorList>
    </citation>
    <scope>NUCLEOTIDE SEQUENCE [LARGE SCALE GENOMIC DNA]</scope>
    <source>
        <strain evidence="3">DSM 10523 / SB164P1</strain>
    </source>
</reference>
<dbReference type="InterPro" id="IPR000944">
    <property type="entry name" value="Tscrpt_reg_Rrf2"/>
</dbReference>
<accession>M1WLR6</accession>
<dbReference type="HOGENOM" id="CLU_107144_0_0_7"/>
<gene>
    <name evidence="2" type="primary">rrf</name>
    <name evidence="2" type="ordered locus">BN4_11088</name>
</gene>
<name>M1WLR6_PSEP2</name>
<dbReference type="NCBIfam" id="TIGR00738">
    <property type="entry name" value="rrf2_super"/>
    <property type="match status" value="1"/>
</dbReference>
<dbReference type="Pfam" id="PF02082">
    <property type="entry name" value="Rrf2"/>
    <property type="match status" value="1"/>
</dbReference>
<dbReference type="Proteomes" id="UP000011724">
    <property type="component" value="Chromosome"/>
</dbReference>
<dbReference type="PANTHER" id="PTHR33221">
    <property type="entry name" value="WINGED HELIX-TURN-HELIX TRANSCRIPTIONAL REGULATOR, RRF2 FAMILY"/>
    <property type="match status" value="1"/>
</dbReference>
<dbReference type="GO" id="GO:0003677">
    <property type="term" value="F:DNA binding"/>
    <property type="evidence" value="ECO:0007669"/>
    <property type="project" value="UniProtKB-KW"/>
</dbReference>
<dbReference type="InterPro" id="IPR036388">
    <property type="entry name" value="WH-like_DNA-bd_sf"/>
</dbReference>
<dbReference type="PATRIC" id="fig|879567.3.peg.1125"/>
<dbReference type="KEGG" id="dpi:BN4_11088"/>
<organism evidence="2 3">
    <name type="scientific">Pseudodesulfovibrio piezophilus (strain DSM 21447 / JCM 15486 / C1TLV30)</name>
    <name type="common">Desulfovibrio piezophilus</name>
    <dbReference type="NCBI Taxonomy" id="1322246"/>
    <lineage>
        <taxon>Bacteria</taxon>
        <taxon>Pseudomonadati</taxon>
        <taxon>Thermodesulfobacteriota</taxon>
        <taxon>Desulfovibrionia</taxon>
        <taxon>Desulfovibrionales</taxon>
        <taxon>Desulfovibrionaceae</taxon>
    </lineage>
</organism>
<dbReference type="STRING" id="1322246.BN4_11088"/>
<reference evidence="2 3" key="1">
    <citation type="journal article" date="2013" name="PLoS ONE">
        <title>The first genomic and proteomic characterization of a deep-sea sulfate reducer: insights into the piezophilic lifestyle of Desulfovibrio piezophilus.</title>
        <authorList>
            <person name="Pradel N."/>
            <person name="Ji B."/>
            <person name="Gimenez G."/>
            <person name="Talla E."/>
            <person name="Lenoble P."/>
            <person name="Garel M."/>
            <person name="Tamburini C."/>
            <person name="Fourquet P."/>
            <person name="Lebrun R."/>
            <person name="Bertin P."/>
            <person name="Denis Y."/>
            <person name="Pophillat M."/>
            <person name="Barbe V."/>
            <person name="Ollivier B."/>
            <person name="Dolla A."/>
        </authorList>
    </citation>
    <scope>NUCLEOTIDE SEQUENCE [LARGE SCALE GENOMIC DNA]</scope>
    <source>
        <strain evidence="3">DSM 10523 / SB164P1</strain>
    </source>
</reference>
<dbReference type="EMBL" id="FO203427">
    <property type="protein sequence ID" value="CCH48325.1"/>
    <property type="molecule type" value="Genomic_DNA"/>
</dbReference>
<proteinExistence type="predicted"/>
<dbReference type="InterPro" id="IPR036390">
    <property type="entry name" value="WH_DNA-bd_sf"/>
</dbReference>
<dbReference type="Gene3D" id="1.10.10.10">
    <property type="entry name" value="Winged helix-like DNA-binding domain superfamily/Winged helix DNA-binding domain"/>
    <property type="match status" value="1"/>
</dbReference>
<dbReference type="GO" id="GO:0003700">
    <property type="term" value="F:DNA-binding transcription factor activity"/>
    <property type="evidence" value="ECO:0007669"/>
    <property type="project" value="TreeGrafter"/>
</dbReference>
<evidence type="ECO:0000256" key="1">
    <source>
        <dbReference type="ARBA" id="ARBA00023125"/>
    </source>
</evidence>
<dbReference type="GO" id="GO:0005829">
    <property type="term" value="C:cytosol"/>
    <property type="evidence" value="ECO:0007669"/>
    <property type="project" value="TreeGrafter"/>
</dbReference>
<protein>
    <submittedName>
        <fullName evidence="2">Protein rrf2</fullName>
    </submittedName>
</protein>
<evidence type="ECO:0000313" key="2">
    <source>
        <dbReference type="EMBL" id="CCH48325.1"/>
    </source>
</evidence>